<dbReference type="EMBL" id="BEXD01004396">
    <property type="protein sequence ID" value="GBC10573.1"/>
    <property type="molecule type" value="Genomic_DNA"/>
</dbReference>
<dbReference type="AlphaFoldDB" id="A0A2Z6SB94"/>
<evidence type="ECO:0000313" key="1">
    <source>
        <dbReference type="EMBL" id="GBC10573.1"/>
    </source>
</evidence>
<gene>
    <name evidence="1" type="ORF">RclHR1_09730009</name>
</gene>
<sequence length="135" mass="15406">MPATEAYEVLLRNWGGEESRTCCVWQEDSQHNFITYIPPSVPHKNEDYYCFDCATFDGMDLKGADLRNGILTYQTLDNTTAYWVDMGILDGFAKSNQGGDSGYTKNTCFHVHGRKFDASLYEAPYDECEKIRDSK</sequence>
<reference evidence="1 2" key="1">
    <citation type="submission" date="2017-11" db="EMBL/GenBank/DDBJ databases">
        <title>The genome of Rhizophagus clarus HR1 reveals common genetic basis of auxotrophy among arbuscular mycorrhizal fungi.</title>
        <authorList>
            <person name="Kobayashi Y."/>
        </authorList>
    </citation>
    <scope>NUCLEOTIDE SEQUENCE [LARGE SCALE GENOMIC DNA]</scope>
    <source>
        <strain evidence="1 2">HR1</strain>
    </source>
</reference>
<accession>A0A2Z6SB94</accession>
<organism evidence="1 2">
    <name type="scientific">Rhizophagus clarus</name>
    <dbReference type="NCBI Taxonomy" id="94130"/>
    <lineage>
        <taxon>Eukaryota</taxon>
        <taxon>Fungi</taxon>
        <taxon>Fungi incertae sedis</taxon>
        <taxon>Mucoromycota</taxon>
        <taxon>Glomeromycotina</taxon>
        <taxon>Glomeromycetes</taxon>
        <taxon>Glomerales</taxon>
        <taxon>Glomeraceae</taxon>
        <taxon>Rhizophagus</taxon>
    </lineage>
</organism>
<evidence type="ECO:0000313" key="2">
    <source>
        <dbReference type="Proteomes" id="UP000247702"/>
    </source>
</evidence>
<proteinExistence type="predicted"/>
<name>A0A2Z6SB94_9GLOM</name>
<protein>
    <submittedName>
        <fullName evidence="1">Uncharacterized protein</fullName>
    </submittedName>
</protein>
<dbReference type="Proteomes" id="UP000247702">
    <property type="component" value="Unassembled WGS sequence"/>
</dbReference>
<comment type="caution">
    <text evidence="1">The sequence shown here is derived from an EMBL/GenBank/DDBJ whole genome shotgun (WGS) entry which is preliminary data.</text>
</comment>
<keyword evidence="2" id="KW-1185">Reference proteome</keyword>